<dbReference type="InterPro" id="IPR020476">
    <property type="entry name" value="Nudix_hydrolase"/>
</dbReference>
<evidence type="ECO:0000313" key="5">
    <source>
        <dbReference type="EMBL" id="MDQ0514832.1"/>
    </source>
</evidence>
<dbReference type="PROSITE" id="PS00893">
    <property type="entry name" value="NUDIX_BOX"/>
    <property type="match status" value="1"/>
</dbReference>
<dbReference type="RefSeq" id="WP_266281731.1">
    <property type="nucleotide sequence ID" value="NZ_JAPKNF010000001.1"/>
</dbReference>
<dbReference type="SUPFAM" id="SSF55811">
    <property type="entry name" value="Nudix"/>
    <property type="match status" value="1"/>
</dbReference>
<feature type="domain" description="Nudix hydrolase" evidence="4">
    <location>
        <begin position="3"/>
        <end position="151"/>
    </location>
</feature>
<dbReference type="InterPro" id="IPR015797">
    <property type="entry name" value="NUDIX_hydrolase-like_dom_sf"/>
</dbReference>
<accession>A0ABU0M1L6</accession>
<comment type="cofactor">
    <cofactor evidence="1">
        <name>Mg(2+)</name>
        <dbReference type="ChEBI" id="CHEBI:18420"/>
    </cofactor>
</comment>
<evidence type="ECO:0000256" key="2">
    <source>
        <dbReference type="ARBA" id="ARBA00022801"/>
    </source>
</evidence>
<gene>
    <name evidence="5" type="ORF">QO015_000445</name>
</gene>
<organism evidence="5 6">
    <name type="scientific">Kaistia geumhonensis</name>
    <dbReference type="NCBI Taxonomy" id="410839"/>
    <lineage>
        <taxon>Bacteria</taxon>
        <taxon>Pseudomonadati</taxon>
        <taxon>Pseudomonadota</taxon>
        <taxon>Alphaproteobacteria</taxon>
        <taxon>Hyphomicrobiales</taxon>
        <taxon>Kaistiaceae</taxon>
        <taxon>Kaistia</taxon>
    </lineage>
</organism>
<proteinExistence type="inferred from homology"/>
<reference evidence="5 6" key="1">
    <citation type="submission" date="2023-07" db="EMBL/GenBank/DDBJ databases">
        <title>Genomic Encyclopedia of Type Strains, Phase IV (KMG-IV): sequencing the most valuable type-strain genomes for metagenomic binning, comparative biology and taxonomic classification.</title>
        <authorList>
            <person name="Goeker M."/>
        </authorList>
    </citation>
    <scope>NUCLEOTIDE SEQUENCE [LARGE SCALE GENOMIC DNA]</scope>
    <source>
        <strain evidence="5 6">B1-1</strain>
    </source>
</reference>
<evidence type="ECO:0000313" key="6">
    <source>
        <dbReference type="Proteomes" id="UP001223743"/>
    </source>
</evidence>
<dbReference type="PANTHER" id="PTHR21340">
    <property type="entry name" value="DIADENOSINE 5,5-P1,P4-TETRAPHOSPHATE PYROPHOSPHOHYDROLASE MUTT"/>
    <property type="match status" value="1"/>
</dbReference>
<dbReference type="CDD" id="cd04662">
    <property type="entry name" value="NUDIX_Hydrolase"/>
    <property type="match status" value="1"/>
</dbReference>
<evidence type="ECO:0000259" key="4">
    <source>
        <dbReference type="PROSITE" id="PS51462"/>
    </source>
</evidence>
<dbReference type="InterPro" id="IPR051325">
    <property type="entry name" value="Nudix_hydrolase_domain"/>
</dbReference>
<dbReference type="PROSITE" id="PS51462">
    <property type="entry name" value="NUDIX"/>
    <property type="match status" value="1"/>
</dbReference>
<dbReference type="InterPro" id="IPR020084">
    <property type="entry name" value="NUDIX_hydrolase_CS"/>
</dbReference>
<dbReference type="InterPro" id="IPR000086">
    <property type="entry name" value="NUDIX_hydrolase_dom"/>
</dbReference>
<name>A0ABU0M1L6_9HYPH</name>
<protein>
    <submittedName>
        <fullName evidence="5">NUDIX family NTP pyrophosphohydrolase</fullName>
    </submittedName>
</protein>
<dbReference type="EMBL" id="JAUSWJ010000001">
    <property type="protein sequence ID" value="MDQ0514832.1"/>
    <property type="molecule type" value="Genomic_DNA"/>
</dbReference>
<dbReference type="Pfam" id="PF00293">
    <property type="entry name" value="NUDIX"/>
    <property type="match status" value="1"/>
</dbReference>
<dbReference type="PANTHER" id="PTHR21340:SF7">
    <property type="entry name" value="NUDIX HYDROLASE DOMAIN-CONTAINING PROTEIN"/>
    <property type="match status" value="1"/>
</dbReference>
<keyword evidence="6" id="KW-1185">Reference proteome</keyword>
<evidence type="ECO:0000256" key="3">
    <source>
        <dbReference type="RuleBase" id="RU003476"/>
    </source>
</evidence>
<dbReference type="Gene3D" id="3.90.79.10">
    <property type="entry name" value="Nucleoside Triphosphate Pyrophosphohydrolase"/>
    <property type="match status" value="1"/>
</dbReference>
<dbReference type="Proteomes" id="UP001223743">
    <property type="component" value="Unassembled WGS sequence"/>
</dbReference>
<evidence type="ECO:0000256" key="1">
    <source>
        <dbReference type="ARBA" id="ARBA00001946"/>
    </source>
</evidence>
<comment type="similarity">
    <text evidence="3">Belongs to the Nudix hydrolase family.</text>
</comment>
<sequence length="155" mass="17320">MAKTAESAGILMYRKRERGIEVLLVHPGGPFWRNRDAGAWTIPKGEIEPGESIDYAARREFAEELGVVPTGALLSLGSVRQKAGKIVHGFAMEGDFELARFVSNLFEMEWPPRSGRIVSFPEVDRAEWQSIVAAREKINPAQILFLDRLVELAAR</sequence>
<comment type="caution">
    <text evidence="5">The sequence shown here is derived from an EMBL/GenBank/DDBJ whole genome shotgun (WGS) entry which is preliminary data.</text>
</comment>
<dbReference type="PRINTS" id="PR00502">
    <property type="entry name" value="NUDIXFAMILY"/>
</dbReference>
<keyword evidence="2 3" id="KW-0378">Hydrolase</keyword>